<dbReference type="Proteomes" id="UP000249720">
    <property type="component" value="Unassembled WGS sequence"/>
</dbReference>
<dbReference type="EMBL" id="QKZV01000002">
    <property type="protein sequence ID" value="PZX64585.1"/>
    <property type="molecule type" value="Genomic_DNA"/>
</dbReference>
<dbReference type="Gene3D" id="3.40.50.10610">
    <property type="entry name" value="ABC-type transport auxiliary lipoprotein component"/>
    <property type="match status" value="1"/>
</dbReference>
<sequence length="223" mass="24392">MKIKFTLLSALLMLFCISCSTNKPVLSANAINTKVKTMAILPVLVQYTGNMPRNVTQAQLDSAAVKTGYTYQQILLANLQRYSRPKKKITVAQIQSPDKTNGLLNSAGISAAAAFNADPDMLCKILGVDAVIKMNVTSNRIMSDLASMGIGTVRNLIFWGTNMDPVVRASVSNKTADVYANCVLVKGGETLWSASYQKPTNWHISGTDVMYKITRKMGKRFPF</sequence>
<dbReference type="OrthoDB" id="669636at2"/>
<proteinExistence type="predicted"/>
<comment type="caution">
    <text evidence="2">The sequence shown here is derived from an EMBL/GenBank/DDBJ whole genome shotgun (WGS) entry which is preliminary data.</text>
</comment>
<reference evidence="2 3" key="1">
    <citation type="submission" date="2018-06" db="EMBL/GenBank/DDBJ databases">
        <title>Genomic Encyclopedia of Archaeal and Bacterial Type Strains, Phase II (KMG-II): from individual species to whole genera.</title>
        <authorList>
            <person name="Goeker M."/>
        </authorList>
    </citation>
    <scope>NUCLEOTIDE SEQUENCE [LARGE SCALE GENOMIC DNA]</scope>
    <source>
        <strain evidence="2 3">DSM 23241</strain>
    </source>
</reference>
<evidence type="ECO:0000313" key="3">
    <source>
        <dbReference type="Proteomes" id="UP000249720"/>
    </source>
</evidence>
<keyword evidence="1" id="KW-0732">Signal</keyword>
<evidence type="ECO:0000256" key="1">
    <source>
        <dbReference type="SAM" id="SignalP"/>
    </source>
</evidence>
<protein>
    <submittedName>
        <fullName evidence="2">Uncharacterized protein</fullName>
    </submittedName>
</protein>
<feature type="signal peptide" evidence="1">
    <location>
        <begin position="1"/>
        <end position="23"/>
    </location>
</feature>
<name>A0A2W7SNN9_9BACT</name>
<dbReference type="AlphaFoldDB" id="A0A2W7SNN9"/>
<gene>
    <name evidence="2" type="ORF">LX80_00782</name>
</gene>
<keyword evidence="3" id="KW-1185">Reference proteome</keyword>
<evidence type="ECO:0000313" key="2">
    <source>
        <dbReference type="EMBL" id="PZX64585.1"/>
    </source>
</evidence>
<feature type="chain" id="PRO_5015954398" evidence="1">
    <location>
        <begin position="24"/>
        <end position="223"/>
    </location>
</feature>
<organism evidence="2 3">
    <name type="scientific">Hydrotalea sandarakina</name>
    <dbReference type="NCBI Taxonomy" id="1004304"/>
    <lineage>
        <taxon>Bacteria</taxon>
        <taxon>Pseudomonadati</taxon>
        <taxon>Bacteroidota</taxon>
        <taxon>Chitinophagia</taxon>
        <taxon>Chitinophagales</taxon>
        <taxon>Chitinophagaceae</taxon>
        <taxon>Hydrotalea</taxon>
    </lineage>
</organism>
<accession>A0A2W7SNN9</accession>
<dbReference type="RefSeq" id="WP_111293746.1">
    <property type="nucleotide sequence ID" value="NZ_QKZV01000002.1"/>
</dbReference>